<keyword evidence="1" id="KW-0732">Signal</keyword>
<reference evidence="3 4" key="1">
    <citation type="submission" date="2020-12" db="EMBL/GenBank/DDBJ databases">
        <title>Geomonas sp. Red421, isolated from paddy soil.</title>
        <authorList>
            <person name="Xu Z."/>
            <person name="Zhang Z."/>
            <person name="Masuda Y."/>
            <person name="Itoh H."/>
            <person name="Senoo K."/>
        </authorList>
    </citation>
    <scope>NUCLEOTIDE SEQUENCE [LARGE SCALE GENOMIC DNA]</scope>
    <source>
        <strain evidence="3 4">Red421</strain>
    </source>
</reference>
<protein>
    <recommendedName>
        <fullName evidence="2">DUF4140 domain-containing protein</fullName>
    </recommendedName>
</protein>
<evidence type="ECO:0000313" key="3">
    <source>
        <dbReference type="EMBL" id="MBJ6752638.1"/>
    </source>
</evidence>
<feature type="chain" id="PRO_5045441971" description="DUF4140 domain-containing protein" evidence="1">
    <location>
        <begin position="22"/>
        <end position="310"/>
    </location>
</feature>
<comment type="caution">
    <text evidence="3">The sequence shown here is derived from an EMBL/GenBank/DDBJ whole genome shotgun (WGS) entry which is preliminary data.</text>
</comment>
<organism evidence="3 4">
    <name type="scientific">Geomonas anaerohicana</name>
    <dbReference type="NCBI Taxonomy" id="2798583"/>
    <lineage>
        <taxon>Bacteria</taxon>
        <taxon>Pseudomonadati</taxon>
        <taxon>Thermodesulfobacteriota</taxon>
        <taxon>Desulfuromonadia</taxon>
        <taxon>Geobacterales</taxon>
        <taxon>Geobacteraceae</taxon>
        <taxon>Geomonas</taxon>
    </lineage>
</organism>
<dbReference type="RefSeq" id="WP_199391043.1">
    <property type="nucleotide sequence ID" value="NZ_JAEMHL010000020.1"/>
</dbReference>
<evidence type="ECO:0000259" key="2">
    <source>
        <dbReference type="Pfam" id="PF13600"/>
    </source>
</evidence>
<gene>
    <name evidence="3" type="ORF">JFN91_20675</name>
</gene>
<feature type="domain" description="DUF4140" evidence="2">
    <location>
        <begin position="26"/>
        <end position="112"/>
    </location>
</feature>
<proteinExistence type="predicted"/>
<feature type="signal peptide" evidence="1">
    <location>
        <begin position="1"/>
        <end position="21"/>
    </location>
</feature>
<dbReference type="Pfam" id="PF13600">
    <property type="entry name" value="DUF4140"/>
    <property type="match status" value="1"/>
</dbReference>
<evidence type="ECO:0000256" key="1">
    <source>
        <dbReference type="SAM" id="SignalP"/>
    </source>
</evidence>
<accession>A0ABS0YJX4</accession>
<dbReference type="InterPro" id="IPR025554">
    <property type="entry name" value="DUF4140"/>
</dbReference>
<keyword evidence="4" id="KW-1185">Reference proteome</keyword>
<evidence type="ECO:0000313" key="4">
    <source>
        <dbReference type="Proteomes" id="UP000614714"/>
    </source>
</evidence>
<dbReference type="EMBL" id="JAEMHL010000020">
    <property type="protein sequence ID" value="MBJ6752638.1"/>
    <property type="molecule type" value="Genomic_DNA"/>
</dbReference>
<sequence>MRLLPLAFLLFPVLVCSQALAGQKSVTLFLDGARVEQELPVSGGYLELPLPDAYASGSLRVKAPGGTVQRVELVPAEQDRRRSADLVRLRERRGELQDRMDALNRREEIFSAAARSQSGKAPRKTKANPDPVVTLQQGTEFALNQMEVVYRSKRKCRLALDAVERELATATKGVASARIWVTGSKAQVSYLVGNERWTPRYDLRFSGEGNAELLLHAKLPPREKGVQYQVVRGTTAKPGAVEPARGDFPVLARYPLNTTAAVGPQPPERFSFAPVEAGLPPGEAALYWKGEYIGSAPFSGGGSTGFSLGQ</sequence>
<name>A0ABS0YJX4_9BACT</name>
<dbReference type="Proteomes" id="UP000614714">
    <property type="component" value="Unassembled WGS sequence"/>
</dbReference>